<dbReference type="Pfam" id="PF03682">
    <property type="entry name" value="UPF0158"/>
    <property type="match status" value="1"/>
</dbReference>
<protein>
    <submittedName>
        <fullName evidence="1">Uncharacterized protein</fullName>
    </submittedName>
</protein>
<name>A0A414P089_9FIRM</name>
<organism evidence="1 2">
    <name type="scientific">Mitsuokella multacida</name>
    <dbReference type="NCBI Taxonomy" id="52226"/>
    <lineage>
        <taxon>Bacteria</taxon>
        <taxon>Bacillati</taxon>
        <taxon>Bacillota</taxon>
        <taxon>Negativicutes</taxon>
        <taxon>Selenomonadales</taxon>
        <taxon>Selenomonadaceae</taxon>
        <taxon>Mitsuokella</taxon>
    </lineage>
</organism>
<dbReference type="OrthoDB" id="48384at2"/>
<evidence type="ECO:0000313" key="1">
    <source>
        <dbReference type="EMBL" id="RHF53606.1"/>
    </source>
</evidence>
<dbReference type="InterPro" id="IPR005361">
    <property type="entry name" value="UPF0158"/>
</dbReference>
<evidence type="ECO:0000313" key="2">
    <source>
        <dbReference type="Proteomes" id="UP000283442"/>
    </source>
</evidence>
<dbReference type="EMBL" id="QRHE01000001">
    <property type="protein sequence ID" value="RHF53606.1"/>
    <property type="molecule type" value="Genomic_DNA"/>
</dbReference>
<accession>A0A414P089</accession>
<sequence length="162" mass="18843">MGVSFAKICYNRSKRLRKTKGDLNMKVDLKDLAAAFAQSDVRQGYVDIRAGKVVMMADDMAEEEAMHHAFAMEEDWEHYIPIPNVMDEDETAMMHAFAESRPREDVKERLREALQGTGAVTRFHHQVRHLLLKPAWEAFKQDYLLQAARDWCEENAVEYREP</sequence>
<gene>
    <name evidence="1" type="ORF">DW674_01760</name>
</gene>
<reference evidence="1 2" key="1">
    <citation type="submission" date="2018-08" db="EMBL/GenBank/DDBJ databases">
        <title>A genome reference for cultivated species of the human gut microbiota.</title>
        <authorList>
            <person name="Zou Y."/>
            <person name="Xue W."/>
            <person name="Luo G."/>
        </authorList>
    </citation>
    <scope>NUCLEOTIDE SEQUENCE [LARGE SCALE GENOMIC DNA]</scope>
    <source>
        <strain evidence="1 2">AM25-21AC</strain>
    </source>
</reference>
<dbReference type="AlphaFoldDB" id="A0A414P089"/>
<proteinExistence type="predicted"/>
<dbReference type="Proteomes" id="UP000283442">
    <property type="component" value="Unassembled WGS sequence"/>
</dbReference>
<comment type="caution">
    <text evidence="1">The sequence shown here is derived from an EMBL/GenBank/DDBJ whole genome shotgun (WGS) entry which is preliminary data.</text>
</comment>